<dbReference type="InParanoid" id="A0A2T3A275"/>
<name>A0A2T3A275_9PEZI</name>
<feature type="region of interest" description="Disordered" evidence="1">
    <location>
        <begin position="26"/>
        <end position="46"/>
    </location>
</feature>
<sequence length="155" mass="16770">MPCIWARFSIRKPQCWSCCIGRLGSGGLSARQRSRPSGRVEREQSEAFQRSGPSAMYVLVRTCARACKYPCTPGETAARWHQWPVVQWFRATTEGQSSRTRCMHLRPGSRLGASTPASCWRSSPFQALQARLSCAAVGCQLAASGTATAGGGGQS</sequence>
<dbReference type="EMBL" id="KZ678502">
    <property type="protein sequence ID" value="PSR81471.1"/>
    <property type="molecule type" value="Genomic_DNA"/>
</dbReference>
<keyword evidence="3" id="KW-1185">Reference proteome</keyword>
<evidence type="ECO:0000256" key="1">
    <source>
        <dbReference type="SAM" id="MobiDB-lite"/>
    </source>
</evidence>
<evidence type="ECO:0000313" key="2">
    <source>
        <dbReference type="EMBL" id="PSR81471.1"/>
    </source>
</evidence>
<gene>
    <name evidence="2" type="ORF">BD289DRAFT_439084</name>
</gene>
<protein>
    <submittedName>
        <fullName evidence="2">Uncharacterized protein</fullName>
    </submittedName>
</protein>
<reference evidence="2 3" key="1">
    <citation type="journal article" date="2018" name="Mycol. Prog.">
        <title>Coniella lustricola, a new species from submerged detritus.</title>
        <authorList>
            <person name="Raudabaugh D.B."/>
            <person name="Iturriaga T."/>
            <person name="Carver A."/>
            <person name="Mondo S."/>
            <person name="Pangilinan J."/>
            <person name="Lipzen A."/>
            <person name="He G."/>
            <person name="Amirebrahimi M."/>
            <person name="Grigoriev I.V."/>
            <person name="Miller A.N."/>
        </authorList>
    </citation>
    <scope>NUCLEOTIDE SEQUENCE [LARGE SCALE GENOMIC DNA]</scope>
    <source>
        <strain evidence="2 3">B22-T-1</strain>
    </source>
</reference>
<proteinExistence type="predicted"/>
<dbReference type="AlphaFoldDB" id="A0A2T3A275"/>
<accession>A0A2T3A275</accession>
<evidence type="ECO:0000313" key="3">
    <source>
        <dbReference type="Proteomes" id="UP000241462"/>
    </source>
</evidence>
<dbReference type="Proteomes" id="UP000241462">
    <property type="component" value="Unassembled WGS sequence"/>
</dbReference>
<organism evidence="2 3">
    <name type="scientific">Coniella lustricola</name>
    <dbReference type="NCBI Taxonomy" id="2025994"/>
    <lineage>
        <taxon>Eukaryota</taxon>
        <taxon>Fungi</taxon>
        <taxon>Dikarya</taxon>
        <taxon>Ascomycota</taxon>
        <taxon>Pezizomycotina</taxon>
        <taxon>Sordariomycetes</taxon>
        <taxon>Sordariomycetidae</taxon>
        <taxon>Diaporthales</taxon>
        <taxon>Schizoparmaceae</taxon>
        <taxon>Coniella</taxon>
    </lineage>
</organism>